<gene>
    <name evidence="3" type="primary">fliN_1</name>
    <name evidence="3" type="ORF">Pla52n_14320</name>
</gene>
<dbReference type="Pfam" id="PF01052">
    <property type="entry name" value="FliMN_C"/>
    <property type="match status" value="1"/>
</dbReference>
<evidence type="ECO:0000313" key="3">
    <source>
        <dbReference type="EMBL" id="TWU05717.1"/>
    </source>
</evidence>
<dbReference type="InterPro" id="IPR001543">
    <property type="entry name" value="FliN-like_C"/>
</dbReference>
<dbReference type="AlphaFoldDB" id="A0A5C6B1L4"/>
<dbReference type="InterPro" id="IPR001172">
    <property type="entry name" value="FliN_T3SS_HrcQb"/>
</dbReference>
<evidence type="ECO:0000256" key="1">
    <source>
        <dbReference type="ARBA" id="ARBA00009226"/>
    </source>
</evidence>
<keyword evidence="3" id="KW-0969">Cilium</keyword>
<evidence type="ECO:0000313" key="4">
    <source>
        <dbReference type="Proteomes" id="UP000320176"/>
    </source>
</evidence>
<dbReference type="Gene3D" id="2.30.330.10">
    <property type="entry name" value="SpoA-like"/>
    <property type="match status" value="1"/>
</dbReference>
<comment type="caution">
    <text evidence="3">The sequence shown here is derived from an EMBL/GenBank/DDBJ whole genome shotgun (WGS) entry which is preliminary data.</text>
</comment>
<dbReference type="OrthoDB" id="9773459at2"/>
<dbReference type="RefSeq" id="WP_146518921.1">
    <property type="nucleotide sequence ID" value="NZ_CP151726.1"/>
</dbReference>
<sequence>MDHLTTGARASVRPFVLDELTPCEPTSPELDSPRSRDAADTVRIVLGRTRLRCSDALRLTSGSVIELDCGADEPLEIFVGDELSALGELVWVDNELKLRITQRVKAA</sequence>
<dbReference type="GO" id="GO:0009425">
    <property type="term" value="C:bacterial-type flagellum basal body"/>
    <property type="evidence" value="ECO:0007669"/>
    <property type="project" value="InterPro"/>
</dbReference>
<protein>
    <submittedName>
        <fullName evidence="3">Flagellar motor switch protein FliN</fullName>
    </submittedName>
</protein>
<evidence type="ECO:0000259" key="2">
    <source>
        <dbReference type="Pfam" id="PF01052"/>
    </source>
</evidence>
<dbReference type="GO" id="GO:0003774">
    <property type="term" value="F:cytoskeletal motor activity"/>
    <property type="evidence" value="ECO:0007669"/>
    <property type="project" value="InterPro"/>
</dbReference>
<organism evidence="3 4">
    <name type="scientific">Stieleria varia</name>
    <dbReference type="NCBI Taxonomy" id="2528005"/>
    <lineage>
        <taxon>Bacteria</taxon>
        <taxon>Pseudomonadati</taxon>
        <taxon>Planctomycetota</taxon>
        <taxon>Planctomycetia</taxon>
        <taxon>Pirellulales</taxon>
        <taxon>Pirellulaceae</taxon>
        <taxon>Stieleria</taxon>
    </lineage>
</organism>
<feature type="domain" description="Flagellar motor switch protein FliN-like C-terminal" evidence="2">
    <location>
        <begin position="41"/>
        <end position="104"/>
    </location>
</feature>
<dbReference type="GO" id="GO:0071973">
    <property type="term" value="P:bacterial-type flagellum-dependent cell motility"/>
    <property type="evidence" value="ECO:0007669"/>
    <property type="project" value="InterPro"/>
</dbReference>
<dbReference type="EMBL" id="SJPN01000002">
    <property type="protein sequence ID" value="TWU05717.1"/>
    <property type="molecule type" value="Genomic_DNA"/>
</dbReference>
<accession>A0A5C6B1L4</accession>
<keyword evidence="3" id="KW-0966">Cell projection</keyword>
<name>A0A5C6B1L4_9BACT</name>
<dbReference type="Proteomes" id="UP000320176">
    <property type="component" value="Unassembled WGS sequence"/>
</dbReference>
<comment type="similarity">
    <text evidence="1">Belongs to the FliN/MopA/SpaO family.</text>
</comment>
<keyword evidence="3" id="KW-0282">Flagellum</keyword>
<dbReference type="InterPro" id="IPR036429">
    <property type="entry name" value="SpoA-like_sf"/>
</dbReference>
<keyword evidence="4" id="KW-1185">Reference proteome</keyword>
<reference evidence="3 4" key="1">
    <citation type="submission" date="2019-02" db="EMBL/GenBank/DDBJ databases">
        <title>Deep-cultivation of Planctomycetes and their phenomic and genomic characterization uncovers novel biology.</title>
        <authorList>
            <person name="Wiegand S."/>
            <person name="Jogler M."/>
            <person name="Boedeker C."/>
            <person name="Pinto D."/>
            <person name="Vollmers J."/>
            <person name="Rivas-Marin E."/>
            <person name="Kohn T."/>
            <person name="Peeters S.H."/>
            <person name="Heuer A."/>
            <person name="Rast P."/>
            <person name="Oberbeckmann S."/>
            <person name="Bunk B."/>
            <person name="Jeske O."/>
            <person name="Meyerdierks A."/>
            <person name="Storesund J.E."/>
            <person name="Kallscheuer N."/>
            <person name="Luecker S."/>
            <person name="Lage O.M."/>
            <person name="Pohl T."/>
            <person name="Merkel B.J."/>
            <person name="Hornburger P."/>
            <person name="Mueller R.-W."/>
            <person name="Bruemmer F."/>
            <person name="Labrenz M."/>
            <person name="Spormann A.M."/>
            <person name="Op Den Camp H."/>
            <person name="Overmann J."/>
            <person name="Amann R."/>
            <person name="Jetten M.S.M."/>
            <person name="Mascher T."/>
            <person name="Medema M.H."/>
            <person name="Devos D.P."/>
            <person name="Kaster A.-K."/>
            <person name="Ovreas L."/>
            <person name="Rohde M."/>
            <person name="Galperin M.Y."/>
            <person name="Jogler C."/>
        </authorList>
    </citation>
    <scope>NUCLEOTIDE SEQUENCE [LARGE SCALE GENOMIC DNA]</scope>
    <source>
        <strain evidence="3 4">Pla52n</strain>
    </source>
</reference>
<dbReference type="PRINTS" id="PR00956">
    <property type="entry name" value="FLGMOTORFLIN"/>
</dbReference>
<dbReference type="GO" id="GO:0006935">
    <property type="term" value="P:chemotaxis"/>
    <property type="evidence" value="ECO:0007669"/>
    <property type="project" value="InterPro"/>
</dbReference>
<proteinExistence type="inferred from homology"/>
<dbReference type="SUPFAM" id="SSF101801">
    <property type="entry name" value="Surface presentation of antigens (SPOA)"/>
    <property type="match status" value="1"/>
</dbReference>